<keyword evidence="2" id="KW-1185">Reference proteome</keyword>
<accession>A0ABU1TKQ4</accession>
<dbReference type="Proteomes" id="UP001255185">
    <property type="component" value="Unassembled WGS sequence"/>
</dbReference>
<proteinExistence type="predicted"/>
<sequence length="40" mass="5035">MLNLCKYLELKNRFRETAYRKRFRVENFNENVDFQAFKSD</sequence>
<reference evidence="1 2" key="1">
    <citation type="submission" date="2023-07" db="EMBL/GenBank/DDBJ databases">
        <title>Sorghum-associated microbial communities from plants grown in Nebraska, USA.</title>
        <authorList>
            <person name="Schachtman D."/>
        </authorList>
    </citation>
    <scope>NUCLEOTIDE SEQUENCE [LARGE SCALE GENOMIC DNA]</scope>
    <source>
        <strain evidence="1 2">3773</strain>
    </source>
</reference>
<protein>
    <submittedName>
        <fullName evidence="1">Uncharacterized protein</fullName>
    </submittedName>
</protein>
<name>A0ABU1TKQ4_9FLAO</name>
<dbReference type="EMBL" id="JAVDVI010000001">
    <property type="protein sequence ID" value="MDR6966515.1"/>
    <property type="molecule type" value="Genomic_DNA"/>
</dbReference>
<gene>
    <name evidence="1" type="ORF">J2X31_000508</name>
</gene>
<evidence type="ECO:0000313" key="1">
    <source>
        <dbReference type="EMBL" id="MDR6966515.1"/>
    </source>
</evidence>
<comment type="caution">
    <text evidence="1">The sequence shown here is derived from an EMBL/GenBank/DDBJ whole genome shotgun (WGS) entry which is preliminary data.</text>
</comment>
<evidence type="ECO:0000313" key="2">
    <source>
        <dbReference type="Proteomes" id="UP001255185"/>
    </source>
</evidence>
<organism evidence="1 2">
    <name type="scientific">Flavobacterium arsenatis</name>
    <dbReference type="NCBI Taxonomy" id="1484332"/>
    <lineage>
        <taxon>Bacteria</taxon>
        <taxon>Pseudomonadati</taxon>
        <taxon>Bacteroidota</taxon>
        <taxon>Flavobacteriia</taxon>
        <taxon>Flavobacteriales</taxon>
        <taxon>Flavobacteriaceae</taxon>
        <taxon>Flavobacterium</taxon>
    </lineage>
</organism>